<keyword evidence="1" id="KW-0472">Membrane</keyword>
<dbReference type="eggNOG" id="COG4859">
    <property type="taxonomic scope" value="Bacteria"/>
</dbReference>
<dbReference type="AlphaFoldDB" id="E1KP02"/>
<comment type="caution">
    <text evidence="3">The sequence shown here is derived from an EMBL/GenBank/DDBJ whole genome shotgun (WGS) entry which is preliminary data.</text>
</comment>
<keyword evidence="1" id="KW-1133">Transmembrane helix</keyword>
<sequence>MNLLSCGFKMKHITKDEALKLLIHGRPEPVVNQCNKSLWWFVPRAVLGLWKQQPKRMALTNFIWLLFGLSYVRLGTLWGVLGFLLALFGLNIYYFYTYRKVYKAIKTFTYRMDEDGISLYITADDGTLIRYITTPYSQIKDIYLSKDYVYFELEETSEIGIIYLITEDTERVLGNIVSYMQLEEKQEIKNLPSVYANQELDEIKDFVIERFGKPTDIFRDTLNREQSIDIMVIPPTKTRNYWTLCTLGAGTYRVRNSEEYKRSKEGEEVLNCGEEHDSLIEHYEYVMYLPADWNLSAEALEKESNYWPIRVLNGIGHDTFDNFQFQLGDTMSFNAGDDTEVSFDPSTDFFGVLILCPLPDVPNETYANIGGRTIQFHQVMPITTEELDYLGHNSPADFMKKYMELDIIKLDEETLDVKEKHYTNALISHFERHKKGANVVTMYPTKK</sequence>
<reference evidence="3 4" key="1">
    <citation type="submission" date="2010-08" db="EMBL/GenBank/DDBJ databases">
        <authorList>
            <person name="Durkin A.S."/>
            <person name="Madupu R."/>
            <person name="Torralba M."/>
            <person name="Gillis M."/>
            <person name="Methe B."/>
            <person name="Sutton G."/>
            <person name="Nelson K.E."/>
        </authorList>
    </citation>
    <scope>NUCLEOTIDE SEQUENCE [LARGE SCALE GENOMIC DNA]</scope>
    <source>
        <strain evidence="3 4">FB035-09AN</strain>
    </source>
</reference>
<keyword evidence="1" id="KW-0812">Transmembrane</keyword>
<organism evidence="3 4">
    <name type="scientific">Prevotella disiens FB035-09AN</name>
    <dbReference type="NCBI Taxonomy" id="866771"/>
    <lineage>
        <taxon>Bacteria</taxon>
        <taxon>Pseudomonadati</taxon>
        <taxon>Bacteroidota</taxon>
        <taxon>Bacteroidia</taxon>
        <taxon>Bacteroidales</taxon>
        <taxon>Prevotellaceae</taxon>
        <taxon>Prevotella</taxon>
    </lineage>
</organism>
<gene>
    <name evidence="3" type="ORF">HMPREF9296_2538</name>
</gene>
<feature type="domain" description="Suppressor of fused-like" evidence="2">
    <location>
        <begin position="225"/>
        <end position="407"/>
    </location>
</feature>
<accession>E1KP02</accession>
<dbReference type="InterPro" id="IPR020941">
    <property type="entry name" value="SUFU-like_domain"/>
</dbReference>
<name>E1KP02_9BACT</name>
<dbReference type="EMBL" id="AEDO01000013">
    <property type="protein sequence ID" value="EFL46807.1"/>
    <property type="molecule type" value="Genomic_DNA"/>
</dbReference>
<evidence type="ECO:0000256" key="1">
    <source>
        <dbReference type="SAM" id="Phobius"/>
    </source>
</evidence>
<dbReference type="STRING" id="866771.HMPREF9296_2538"/>
<protein>
    <recommendedName>
        <fullName evidence="2">Suppressor of fused-like domain-containing protein</fullName>
    </recommendedName>
</protein>
<evidence type="ECO:0000259" key="2">
    <source>
        <dbReference type="Pfam" id="PF05076"/>
    </source>
</evidence>
<proteinExistence type="predicted"/>
<dbReference type="Pfam" id="PF05076">
    <property type="entry name" value="SUFU"/>
    <property type="match status" value="1"/>
</dbReference>
<feature type="transmembrane region" description="Helical" evidence="1">
    <location>
        <begin position="78"/>
        <end position="96"/>
    </location>
</feature>
<evidence type="ECO:0000313" key="4">
    <source>
        <dbReference type="Proteomes" id="UP000003610"/>
    </source>
</evidence>
<dbReference type="Proteomes" id="UP000003610">
    <property type="component" value="Unassembled WGS sequence"/>
</dbReference>
<evidence type="ECO:0000313" key="3">
    <source>
        <dbReference type="EMBL" id="EFL46807.1"/>
    </source>
</evidence>